<proteinExistence type="predicted"/>
<dbReference type="Gene3D" id="2.60.120.200">
    <property type="match status" value="1"/>
</dbReference>
<protein>
    <submittedName>
        <fullName evidence="2">Uncharacterized protein</fullName>
    </submittedName>
</protein>
<keyword evidence="1" id="KW-1133">Transmembrane helix</keyword>
<evidence type="ECO:0000313" key="2">
    <source>
        <dbReference type="EMBL" id="EKE27879.1"/>
    </source>
</evidence>
<sequence length="242" mass="29084">ASGAELINIWNWLVKNSLWGWVRGKSDDTIIIDPNLMLLMHMNWNYNNSWTYTWTITNNWVTFASPSTWWLSNSALFNWSSNYLNIASTEDLNFWTSDFTLDYWVNPAAYREMISKRSNWLTNWFTVTMTAWWNYVFAWAWLWWDESLTFWTVDLNTWTHIAIVRKWTNFYLYKNWILGRIVATSTAITANTESLAIWLNRVWSGWFSWYMDEVRIVKNVAKWDGNGFTVWQRVFTPSSTPY</sequence>
<dbReference type="EMBL" id="AMFJ01000414">
    <property type="protein sequence ID" value="EKE27879.1"/>
    <property type="molecule type" value="Genomic_DNA"/>
</dbReference>
<dbReference type="SUPFAM" id="SSF49899">
    <property type="entry name" value="Concanavalin A-like lectins/glucanases"/>
    <property type="match status" value="1"/>
</dbReference>
<gene>
    <name evidence="2" type="ORF">ACD_3C00140G0001</name>
</gene>
<keyword evidence="1" id="KW-0812">Transmembrane</keyword>
<organism evidence="2">
    <name type="scientific">uncultured bacterium</name>
    <name type="common">gcode 4</name>
    <dbReference type="NCBI Taxonomy" id="1234023"/>
    <lineage>
        <taxon>Bacteria</taxon>
        <taxon>environmental samples</taxon>
    </lineage>
</organism>
<accession>K2GC97</accession>
<comment type="caution">
    <text evidence="2">The sequence shown here is derived from an EMBL/GenBank/DDBJ whole genome shotgun (WGS) entry which is preliminary data.</text>
</comment>
<name>K2GC97_9BACT</name>
<reference evidence="2" key="1">
    <citation type="journal article" date="2012" name="Science">
        <title>Fermentation, hydrogen, and sulfur metabolism in multiple uncultivated bacterial phyla.</title>
        <authorList>
            <person name="Wrighton K.C."/>
            <person name="Thomas B.C."/>
            <person name="Sharon I."/>
            <person name="Miller C.S."/>
            <person name="Castelle C.J."/>
            <person name="VerBerkmoes N.C."/>
            <person name="Wilkins M.J."/>
            <person name="Hettich R.L."/>
            <person name="Lipton M.S."/>
            <person name="Williams K.H."/>
            <person name="Long P.E."/>
            <person name="Banfield J.F."/>
        </authorList>
    </citation>
    <scope>NUCLEOTIDE SEQUENCE [LARGE SCALE GENOMIC DNA]</scope>
</reference>
<feature type="non-terminal residue" evidence="2">
    <location>
        <position position="1"/>
    </location>
</feature>
<keyword evidence="1" id="KW-0472">Membrane</keyword>
<evidence type="ECO:0000256" key="1">
    <source>
        <dbReference type="SAM" id="Phobius"/>
    </source>
</evidence>
<feature type="transmembrane region" description="Helical" evidence="1">
    <location>
        <begin position="121"/>
        <end position="144"/>
    </location>
</feature>
<dbReference type="AlphaFoldDB" id="K2GC97"/>
<dbReference type="InterPro" id="IPR013320">
    <property type="entry name" value="ConA-like_dom_sf"/>
</dbReference>